<keyword evidence="4" id="KW-0645">Protease</keyword>
<dbReference type="PRINTS" id="PR00727">
    <property type="entry name" value="LEADERPTASE"/>
</dbReference>
<dbReference type="PANTHER" id="PTHR43390">
    <property type="entry name" value="SIGNAL PEPTIDASE I"/>
    <property type="match status" value="1"/>
</dbReference>
<dbReference type="RefSeq" id="WP_197350069.1">
    <property type="nucleotide sequence ID" value="NZ_CP048882.1"/>
</dbReference>
<accession>A0A7T1T4N7</accession>
<evidence type="ECO:0000256" key="4">
    <source>
        <dbReference type="RuleBase" id="RU362042"/>
    </source>
</evidence>
<evidence type="ECO:0000256" key="2">
    <source>
        <dbReference type="ARBA" id="ARBA00009370"/>
    </source>
</evidence>
<comment type="subcellular location">
    <subcellularLocation>
        <location evidence="1">Cell membrane</location>
        <topology evidence="1">Single-pass type II membrane protein</topology>
    </subcellularLocation>
    <subcellularLocation>
        <location evidence="4">Membrane</location>
        <topology evidence="4">Single-pass type II membrane protein</topology>
    </subcellularLocation>
</comment>
<dbReference type="Proteomes" id="UP000595046">
    <property type="component" value="Chromosome"/>
</dbReference>
<feature type="transmembrane region" description="Helical" evidence="4">
    <location>
        <begin position="21"/>
        <end position="41"/>
    </location>
</feature>
<keyword evidence="4" id="KW-0472">Membrane</keyword>
<reference evidence="7" key="1">
    <citation type="submission" date="2020-02" db="EMBL/GenBank/DDBJ databases">
        <title>Streptomyces sp. ASO4wet.</title>
        <authorList>
            <person name="Risdian C."/>
            <person name="Landwehr W."/>
            <person name="Schupp P."/>
            <person name="Wink J."/>
        </authorList>
    </citation>
    <scope>NUCLEOTIDE SEQUENCE [LARGE SCALE GENOMIC DNA]</scope>
    <source>
        <strain evidence="7">ASO4wet</strain>
    </source>
</reference>
<dbReference type="GO" id="GO:0006465">
    <property type="term" value="P:signal peptide processing"/>
    <property type="evidence" value="ECO:0007669"/>
    <property type="project" value="InterPro"/>
</dbReference>
<evidence type="ECO:0000313" key="7">
    <source>
        <dbReference type="Proteomes" id="UP000595046"/>
    </source>
</evidence>
<evidence type="ECO:0000313" key="6">
    <source>
        <dbReference type="EMBL" id="QPP06332.1"/>
    </source>
</evidence>
<dbReference type="InterPro" id="IPR036286">
    <property type="entry name" value="LexA/Signal_pep-like_sf"/>
</dbReference>
<comment type="caution">
    <text evidence="4">Lacks conserved residue(s) required for the propagation of feature annotation.</text>
</comment>
<gene>
    <name evidence="6" type="primary">lepB</name>
    <name evidence="6" type="ORF">G4Z16_07855</name>
</gene>
<dbReference type="EMBL" id="CP048882">
    <property type="protein sequence ID" value="QPP06332.1"/>
    <property type="molecule type" value="Genomic_DNA"/>
</dbReference>
<feature type="transmembrane region" description="Helical" evidence="4">
    <location>
        <begin position="212"/>
        <end position="232"/>
    </location>
</feature>
<dbReference type="PROSITE" id="PS51257">
    <property type="entry name" value="PROKAR_LIPOPROTEIN"/>
    <property type="match status" value="1"/>
</dbReference>
<sequence length="242" mass="25071">MSKAERTGTSRGRAGQTLSGLAVAVGCVLFLGAFVLGALLYQPYTVPTESMDPTVKAGDRVLAERIDGEEVRRGDVIVFQDSVWGSVPMVKRVVGTGGDKVACCDKQGRLSVNGKTLQEPYLKSTGPDSQPPFKATKVPGGKLFLLGDHRMDSVDSRVHLEDGDHGAVPRSAVKARVDAVAWPVSGLGMLARPGGFSALPGGTSDPGPLEPLIIAVVAGAALILGGAAYGPIARRAGRGTRD</sequence>
<keyword evidence="4" id="KW-0812">Transmembrane</keyword>
<comment type="similarity">
    <text evidence="2 4">Belongs to the peptidase S26 family.</text>
</comment>
<feature type="active site" evidence="3">
    <location>
        <position position="91"/>
    </location>
</feature>
<comment type="catalytic activity">
    <reaction evidence="4">
        <text>Cleavage of hydrophobic, N-terminal signal or leader sequences from secreted and periplasmic proteins.</text>
        <dbReference type="EC" id="3.4.21.89"/>
    </reaction>
</comment>
<dbReference type="NCBIfam" id="TIGR02227">
    <property type="entry name" value="sigpep_I_bact"/>
    <property type="match status" value="1"/>
</dbReference>
<feature type="domain" description="Peptidase S26" evidence="5">
    <location>
        <begin position="28"/>
        <end position="182"/>
    </location>
</feature>
<evidence type="ECO:0000256" key="1">
    <source>
        <dbReference type="ARBA" id="ARBA00004401"/>
    </source>
</evidence>
<proteinExistence type="inferred from homology"/>
<dbReference type="GO" id="GO:0009003">
    <property type="term" value="F:signal peptidase activity"/>
    <property type="evidence" value="ECO:0007669"/>
    <property type="project" value="UniProtKB-EC"/>
</dbReference>
<dbReference type="AlphaFoldDB" id="A0A7T1T4N7"/>
<evidence type="ECO:0000259" key="5">
    <source>
        <dbReference type="Pfam" id="PF10502"/>
    </source>
</evidence>
<feature type="active site" evidence="3">
    <location>
        <position position="50"/>
    </location>
</feature>
<keyword evidence="4 6" id="KW-0378">Hydrolase</keyword>
<dbReference type="KEGG" id="sbat:G4Z16_07855"/>
<dbReference type="GO" id="GO:0004252">
    <property type="term" value="F:serine-type endopeptidase activity"/>
    <property type="evidence" value="ECO:0007669"/>
    <property type="project" value="InterPro"/>
</dbReference>
<dbReference type="SUPFAM" id="SSF51306">
    <property type="entry name" value="LexA/Signal peptidase"/>
    <property type="match status" value="1"/>
</dbReference>
<keyword evidence="4" id="KW-1133">Transmembrane helix</keyword>
<evidence type="ECO:0000256" key="3">
    <source>
        <dbReference type="PIRSR" id="PIRSR600223-1"/>
    </source>
</evidence>
<name>A0A7T1T4N7_9ACTN</name>
<dbReference type="PANTHER" id="PTHR43390:SF1">
    <property type="entry name" value="CHLOROPLAST PROCESSING PEPTIDASE"/>
    <property type="match status" value="1"/>
</dbReference>
<organism evidence="6 7">
    <name type="scientific">Streptomyces bathyalis</name>
    <dbReference type="NCBI Taxonomy" id="2710756"/>
    <lineage>
        <taxon>Bacteria</taxon>
        <taxon>Bacillati</taxon>
        <taxon>Actinomycetota</taxon>
        <taxon>Actinomycetes</taxon>
        <taxon>Kitasatosporales</taxon>
        <taxon>Streptomycetaceae</taxon>
        <taxon>Streptomyces</taxon>
    </lineage>
</organism>
<dbReference type="CDD" id="cd06530">
    <property type="entry name" value="S26_SPase_I"/>
    <property type="match status" value="1"/>
</dbReference>
<dbReference type="EC" id="3.4.21.89" evidence="4"/>
<dbReference type="Pfam" id="PF10502">
    <property type="entry name" value="Peptidase_S26"/>
    <property type="match status" value="1"/>
</dbReference>
<protein>
    <recommendedName>
        <fullName evidence="4">Signal peptidase I</fullName>
        <ecNumber evidence="4">3.4.21.89</ecNumber>
    </recommendedName>
</protein>
<keyword evidence="7" id="KW-1185">Reference proteome</keyword>
<dbReference type="InterPro" id="IPR019533">
    <property type="entry name" value="Peptidase_S26"/>
</dbReference>
<dbReference type="Gene3D" id="2.10.109.10">
    <property type="entry name" value="Umud Fragment, subunit A"/>
    <property type="match status" value="1"/>
</dbReference>
<dbReference type="InterPro" id="IPR000223">
    <property type="entry name" value="Pept_S26A_signal_pept_1"/>
</dbReference>
<dbReference type="GO" id="GO:0005886">
    <property type="term" value="C:plasma membrane"/>
    <property type="evidence" value="ECO:0007669"/>
    <property type="project" value="UniProtKB-SubCell"/>
</dbReference>